<gene>
    <name evidence="2" type="ORF">HYFRA_00006194</name>
</gene>
<evidence type="ECO:0000259" key="1">
    <source>
        <dbReference type="Pfam" id="PF24476"/>
    </source>
</evidence>
<sequence>MSGVEIVVVLKTCLTVFPVILKAANEFIPILSGGKEWWSFEQAYLEFVSVIHTESIAYEQNLQLLFGTLDYDLDLLESDYLYKNPDSKAWDDPAARAKIMRRIPADHFEWFRGQMQKMNDTLTKLHRLLPVRDEKVQYLERETIDYEISRLRISFSREKSLLLADLPKINDNLFKFLFKASLVSHTTGSKHTTSSKRLQSHAKTLYKTLQKIPQCSDSNHVHELSITAEWKPSDLEREPPHLKLLLGKSSDWKQVRWAVENVNPVVSESPKSRNIISDVSSLQETAQVRNWRESVVEKVESREPGSYVGRAAVSAASTMLNPTFESTEKLWSKRETKKLKKRSKLRSLDASNQAIVSKPPSTHFSPLSKRSSVVNPAAISGTESETDSNPKLVVPEAHTKQVHFSTENKSAPNPQLFQTTALKITDTCSFLDGIGNRKTNEYFDLGETFLSFRPDPVDQLELKDRELVQLQEIATSTPNLPDRLRLGVNIALAILSFGASGWIPQNWNRENVYVLRHPRAGVRSTQAYISYKPQPGKVAREDLEQDDLVAYSEAVLFTLGVIFLELMDNKLLKNTSHWEKNCPDGKEHEMSEFCAAIQWQQDVSLRQSPDLSDPIKRCLKSQFSAAANFDNPAFLQEVFDGVLGPLESFMAGWTKLRGSHLHAR</sequence>
<proteinExistence type="predicted"/>
<name>A0A9N9Q1D2_9HELO</name>
<protein>
    <recommendedName>
        <fullName evidence="1">DUF7580 domain-containing protein</fullName>
    </recommendedName>
</protein>
<dbReference type="Proteomes" id="UP000696280">
    <property type="component" value="Unassembled WGS sequence"/>
</dbReference>
<feature type="domain" description="DUF7580" evidence="1">
    <location>
        <begin position="475"/>
        <end position="647"/>
    </location>
</feature>
<dbReference type="AlphaFoldDB" id="A0A9N9Q1D2"/>
<dbReference type="OrthoDB" id="3565018at2759"/>
<organism evidence="2 3">
    <name type="scientific">Hymenoscyphus fraxineus</name>
    <dbReference type="NCBI Taxonomy" id="746836"/>
    <lineage>
        <taxon>Eukaryota</taxon>
        <taxon>Fungi</taxon>
        <taxon>Dikarya</taxon>
        <taxon>Ascomycota</taxon>
        <taxon>Pezizomycotina</taxon>
        <taxon>Leotiomycetes</taxon>
        <taxon>Helotiales</taxon>
        <taxon>Helotiaceae</taxon>
        <taxon>Hymenoscyphus</taxon>
    </lineage>
</organism>
<dbReference type="EMBL" id="CAJVRL010000115">
    <property type="protein sequence ID" value="CAG8961657.1"/>
    <property type="molecule type" value="Genomic_DNA"/>
</dbReference>
<dbReference type="InterPro" id="IPR056002">
    <property type="entry name" value="DUF7580"/>
</dbReference>
<evidence type="ECO:0000313" key="3">
    <source>
        <dbReference type="Proteomes" id="UP000696280"/>
    </source>
</evidence>
<accession>A0A9N9Q1D2</accession>
<dbReference type="Pfam" id="PF24476">
    <property type="entry name" value="DUF7580"/>
    <property type="match status" value="1"/>
</dbReference>
<reference evidence="2" key="1">
    <citation type="submission" date="2021-07" db="EMBL/GenBank/DDBJ databases">
        <authorList>
            <person name="Durling M."/>
        </authorList>
    </citation>
    <scope>NUCLEOTIDE SEQUENCE</scope>
</reference>
<comment type="caution">
    <text evidence="2">The sequence shown here is derived from an EMBL/GenBank/DDBJ whole genome shotgun (WGS) entry which is preliminary data.</text>
</comment>
<dbReference type="PANTHER" id="PTHR35186:SF4">
    <property type="entry name" value="PRION-INHIBITION AND PROPAGATION HELO DOMAIN-CONTAINING PROTEIN"/>
    <property type="match status" value="1"/>
</dbReference>
<keyword evidence="3" id="KW-1185">Reference proteome</keyword>
<evidence type="ECO:0000313" key="2">
    <source>
        <dbReference type="EMBL" id="CAG8961657.1"/>
    </source>
</evidence>
<dbReference type="PANTHER" id="PTHR35186">
    <property type="entry name" value="ANK_REP_REGION DOMAIN-CONTAINING PROTEIN"/>
    <property type="match status" value="1"/>
</dbReference>